<evidence type="ECO:0000259" key="9">
    <source>
        <dbReference type="Pfam" id="PF08100"/>
    </source>
</evidence>
<dbReference type="STRING" id="299467.A0A443RVC2"/>
<dbReference type="PANTHER" id="PTHR43712:SF2">
    <property type="entry name" value="O-METHYLTRANSFERASE CICE"/>
    <property type="match status" value="1"/>
</dbReference>
<dbReference type="SUPFAM" id="SSF53335">
    <property type="entry name" value="S-adenosyl-L-methionine-dependent methyltransferases"/>
    <property type="match status" value="1"/>
</dbReference>
<dbReference type="InterPro" id="IPR012967">
    <property type="entry name" value="COMT_dimerisation"/>
</dbReference>
<dbReference type="OrthoDB" id="1606438at2759"/>
<evidence type="ECO:0000259" key="8">
    <source>
        <dbReference type="Pfam" id="PF00891"/>
    </source>
</evidence>
<dbReference type="InterPro" id="IPR001077">
    <property type="entry name" value="COMT_C"/>
</dbReference>
<dbReference type="GO" id="GO:0046983">
    <property type="term" value="F:protein dimerization activity"/>
    <property type="evidence" value="ECO:0007669"/>
    <property type="project" value="InterPro"/>
</dbReference>
<dbReference type="CDD" id="cd02440">
    <property type="entry name" value="AdoMet_MTases"/>
    <property type="match status" value="1"/>
</dbReference>
<feature type="domain" description="O-methyltransferase C-terminal" evidence="8">
    <location>
        <begin position="83"/>
        <end position="290"/>
    </location>
</feature>
<dbReference type="Proteomes" id="UP000288716">
    <property type="component" value="Unassembled WGS sequence"/>
</dbReference>
<accession>A0A443RVC2</accession>
<proteinExistence type="predicted"/>
<organism evidence="10 11">
    <name type="scientific">Leptotrombidium deliense</name>
    <dbReference type="NCBI Taxonomy" id="299467"/>
    <lineage>
        <taxon>Eukaryota</taxon>
        <taxon>Metazoa</taxon>
        <taxon>Ecdysozoa</taxon>
        <taxon>Arthropoda</taxon>
        <taxon>Chelicerata</taxon>
        <taxon>Arachnida</taxon>
        <taxon>Acari</taxon>
        <taxon>Acariformes</taxon>
        <taxon>Trombidiformes</taxon>
        <taxon>Prostigmata</taxon>
        <taxon>Anystina</taxon>
        <taxon>Parasitengona</taxon>
        <taxon>Trombiculoidea</taxon>
        <taxon>Trombiculidae</taxon>
        <taxon>Leptotrombidium</taxon>
    </lineage>
</organism>
<dbReference type="EC" id="2.1.1.4" evidence="5"/>
<keyword evidence="11" id="KW-1185">Reference proteome</keyword>
<dbReference type="Gene3D" id="3.40.50.150">
    <property type="entry name" value="Vaccinia Virus protein VP39"/>
    <property type="match status" value="1"/>
</dbReference>
<dbReference type="PIRSF" id="PIRSF005739">
    <property type="entry name" value="O-mtase"/>
    <property type="match status" value="1"/>
</dbReference>
<dbReference type="Pfam" id="PF08100">
    <property type="entry name" value="Dimerisation"/>
    <property type="match status" value="1"/>
</dbReference>
<dbReference type="PANTHER" id="PTHR43712">
    <property type="entry name" value="PUTATIVE (AFU_ORTHOLOGUE AFUA_4G14580)-RELATED"/>
    <property type="match status" value="1"/>
</dbReference>
<reference evidence="10 11" key="1">
    <citation type="journal article" date="2018" name="Gigascience">
        <title>Genomes of trombidid mites reveal novel predicted allergens and laterally-transferred genes associated with secondary metabolism.</title>
        <authorList>
            <person name="Dong X."/>
            <person name="Chaisiri K."/>
            <person name="Xia D."/>
            <person name="Armstrong S.D."/>
            <person name="Fang Y."/>
            <person name="Donnelly M.J."/>
            <person name="Kadowaki T."/>
            <person name="McGarry J.W."/>
            <person name="Darby A.C."/>
            <person name="Makepeace B.L."/>
        </authorList>
    </citation>
    <scope>NUCLEOTIDE SEQUENCE [LARGE SCALE GENOMIC DNA]</scope>
    <source>
        <strain evidence="10">UoL-UT</strain>
    </source>
</reference>
<comment type="function">
    <text evidence="4">Catalyzes the transfer of a methyl group onto N-acetylserotonin, producing melatonin (N-acetyl-5-methoxytryptamine).</text>
</comment>
<gene>
    <name evidence="10" type="ORF">B4U80_12337</name>
</gene>
<dbReference type="GO" id="GO:0017096">
    <property type="term" value="F:acetylserotonin O-methyltransferase activity"/>
    <property type="evidence" value="ECO:0007669"/>
    <property type="project" value="UniProtKB-EC"/>
</dbReference>
<dbReference type="SUPFAM" id="SSF46785">
    <property type="entry name" value="Winged helix' DNA-binding domain"/>
    <property type="match status" value="1"/>
</dbReference>
<evidence type="ECO:0000256" key="7">
    <source>
        <dbReference type="ARBA" id="ARBA00043054"/>
    </source>
</evidence>
<dbReference type="Gene3D" id="1.10.287.1350">
    <property type="match status" value="1"/>
</dbReference>
<evidence type="ECO:0000256" key="2">
    <source>
        <dbReference type="ARBA" id="ARBA00022679"/>
    </source>
</evidence>
<evidence type="ECO:0000256" key="6">
    <source>
        <dbReference type="ARBA" id="ARBA00040730"/>
    </source>
</evidence>
<evidence type="ECO:0000256" key="5">
    <source>
        <dbReference type="ARBA" id="ARBA00039116"/>
    </source>
</evidence>
<protein>
    <recommendedName>
        <fullName evidence="6">Acetylserotonin O-methyltransferase</fullName>
        <ecNumber evidence="5">2.1.1.4</ecNumber>
    </recommendedName>
    <alternativeName>
        <fullName evidence="7">Hydroxyindole O-methyltransferase</fullName>
    </alternativeName>
</protein>
<dbReference type="PROSITE" id="PS51683">
    <property type="entry name" value="SAM_OMT_II"/>
    <property type="match status" value="1"/>
</dbReference>
<dbReference type="Pfam" id="PF00891">
    <property type="entry name" value="Methyltransf_2"/>
    <property type="match status" value="1"/>
</dbReference>
<feature type="domain" description="O-methyltransferase dimerisation" evidence="9">
    <location>
        <begin position="2"/>
        <end position="66"/>
    </location>
</feature>
<evidence type="ECO:0000313" key="11">
    <source>
        <dbReference type="Proteomes" id="UP000288716"/>
    </source>
</evidence>
<comment type="caution">
    <text evidence="10">The sequence shown here is derived from an EMBL/GenBank/DDBJ whole genome shotgun (WGS) entry which is preliminary data.</text>
</comment>
<evidence type="ECO:0000313" key="10">
    <source>
        <dbReference type="EMBL" id="RWS19190.1"/>
    </source>
</evidence>
<feature type="non-terminal residue" evidence="10">
    <location>
        <position position="1"/>
    </location>
</feature>
<dbReference type="InterPro" id="IPR016461">
    <property type="entry name" value="COMT-like"/>
</dbReference>
<sequence length="310" mass="35385">MIKAAMELNVSEHLFKGALTIDELAKLTESHAPSLQRLMRGLASIGIFKCNEERKWEMTPLSTILHKYFKHFSSYLLDYHVAWTSLTEVVKTGENQFEKLYGTGYWNWSNTNPKILNNVVQAYRESNEIFCSKLTDIYDFDQFEQIVDIGGNSGWLISRILKSTKKVTGIVFDQIEVIKEAEKQKIDTKVLKRMRFVAGDALVSVPSGGDCYTMKWVLGDFDDAAALKILSNITNVMKKNAKLILILPVIKDDNKQNFGNFLDLEQMFLGAGHERTETELRELLKKAGFRIERIIESGFDLCDIVEAVHE</sequence>
<evidence type="ECO:0000256" key="3">
    <source>
        <dbReference type="ARBA" id="ARBA00022691"/>
    </source>
</evidence>
<evidence type="ECO:0000256" key="1">
    <source>
        <dbReference type="ARBA" id="ARBA00022603"/>
    </source>
</evidence>
<dbReference type="VEuPathDB" id="VectorBase:LDEU012850"/>
<evidence type="ECO:0000256" key="4">
    <source>
        <dbReference type="ARBA" id="ARBA00037645"/>
    </source>
</evidence>
<dbReference type="InterPro" id="IPR029063">
    <property type="entry name" value="SAM-dependent_MTases_sf"/>
</dbReference>
<dbReference type="InterPro" id="IPR036388">
    <property type="entry name" value="WH-like_DNA-bd_sf"/>
</dbReference>
<dbReference type="Gene3D" id="1.10.10.10">
    <property type="entry name" value="Winged helix-like DNA-binding domain superfamily/Winged helix DNA-binding domain"/>
    <property type="match status" value="1"/>
</dbReference>
<dbReference type="InterPro" id="IPR036390">
    <property type="entry name" value="WH_DNA-bd_sf"/>
</dbReference>
<name>A0A443RVC2_9ACAR</name>
<keyword evidence="2 10" id="KW-0808">Transferase</keyword>
<dbReference type="EMBL" id="NCKV01029125">
    <property type="protein sequence ID" value="RWS19190.1"/>
    <property type="molecule type" value="Genomic_DNA"/>
</dbReference>
<keyword evidence="3" id="KW-0949">S-adenosyl-L-methionine</keyword>
<dbReference type="GO" id="GO:0032259">
    <property type="term" value="P:methylation"/>
    <property type="evidence" value="ECO:0007669"/>
    <property type="project" value="UniProtKB-KW"/>
</dbReference>
<dbReference type="AlphaFoldDB" id="A0A443RVC2"/>
<keyword evidence="1 10" id="KW-0489">Methyltransferase</keyword>